<gene>
    <name evidence="3" type="ORF">BINO364_LOCUS3819</name>
</gene>
<dbReference type="InterPro" id="IPR018879">
    <property type="entry name" value="MSV199_dom"/>
</dbReference>
<keyword evidence="1" id="KW-0175">Coiled coil</keyword>
<feature type="domain" description="MSV199" evidence="2">
    <location>
        <begin position="32"/>
        <end position="90"/>
    </location>
</feature>
<reference evidence="3" key="1">
    <citation type="submission" date="2021-12" db="EMBL/GenBank/DDBJ databases">
        <authorList>
            <person name="Martin H S."/>
        </authorList>
    </citation>
    <scope>NUCLEOTIDE SEQUENCE</scope>
</reference>
<name>A0A8J9UP68_9NEOP</name>
<dbReference type="Proteomes" id="UP000838878">
    <property type="component" value="Chromosome 11"/>
</dbReference>
<organism evidence="3 4">
    <name type="scientific">Brenthis ino</name>
    <name type="common">lesser marbled fritillary</name>
    <dbReference type="NCBI Taxonomy" id="405034"/>
    <lineage>
        <taxon>Eukaryota</taxon>
        <taxon>Metazoa</taxon>
        <taxon>Ecdysozoa</taxon>
        <taxon>Arthropoda</taxon>
        <taxon>Hexapoda</taxon>
        <taxon>Insecta</taxon>
        <taxon>Pterygota</taxon>
        <taxon>Neoptera</taxon>
        <taxon>Endopterygota</taxon>
        <taxon>Lepidoptera</taxon>
        <taxon>Glossata</taxon>
        <taxon>Ditrysia</taxon>
        <taxon>Papilionoidea</taxon>
        <taxon>Nymphalidae</taxon>
        <taxon>Heliconiinae</taxon>
        <taxon>Argynnini</taxon>
        <taxon>Brenthis</taxon>
    </lineage>
</organism>
<sequence>MSLSLKSEQDVKKWISPQKLSCSEVCRKFGIDIEKDKRNAFFWNMMLNKEISINDDLLSWCGYSGEYKNMKTHFLSLLKKNPQCVYNEIDDPVYRKKRYIVMNTMDFESLLMQMRSRKAQEIRELYSFLKHISMQYMKYEKYYEEHRNELISMQNNQLTQSVRELKDLMLQVKSTADKKIERAEQERLKAEEERQLAEQRHLKVSAKLDTIRTEAVDRLRTEIAPLVAPPPINRHKDRCLALICISPAREWYIVRRQRESFNKAIQAVLKKNPLAKRVKEWHGLAHSVDVANCVKSQLRNLKWLARGNILRSERDEESTDANNIYSNDDIVNTIDEILSKNSALQLSDQLNGSLEYSQ</sequence>
<evidence type="ECO:0000313" key="4">
    <source>
        <dbReference type="Proteomes" id="UP000838878"/>
    </source>
</evidence>
<feature type="coiled-coil region" evidence="1">
    <location>
        <begin position="136"/>
        <end position="202"/>
    </location>
</feature>
<evidence type="ECO:0000313" key="3">
    <source>
        <dbReference type="EMBL" id="CAH0717182.1"/>
    </source>
</evidence>
<keyword evidence="4" id="KW-1185">Reference proteome</keyword>
<feature type="non-terminal residue" evidence="3">
    <location>
        <position position="358"/>
    </location>
</feature>
<evidence type="ECO:0000259" key="2">
    <source>
        <dbReference type="Pfam" id="PF10553"/>
    </source>
</evidence>
<dbReference type="EMBL" id="OV170231">
    <property type="protein sequence ID" value="CAH0717182.1"/>
    <property type="molecule type" value="Genomic_DNA"/>
</dbReference>
<dbReference type="OrthoDB" id="6937595at2759"/>
<protein>
    <recommendedName>
        <fullName evidence="2">MSV199 domain-containing protein</fullName>
    </recommendedName>
</protein>
<dbReference type="AlphaFoldDB" id="A0A8J9UP68"/>
<dbReference type="Pfam" id="PF10553">
    <property type="entry name" value="MSV199"/>
    <property type="match status" value="1"/>
</dbReference>
<proteinExistence type="predicted"/>
<evidence type="ECO:0000256" key="1">
    <source>
        <dbReference type="SAM" id="Coils"/>
    </source>
</evidence>
<accession>A0A8J9UP68</accession>